<organism evidence="1 2">
    <name type="scientific">Sphaerodactylus townsendi</name>
    <dbReference type="NCBI Taxonomy" id="933632"/>
    <lineage>
        <taxon>Eukaryota</taxon>
        <taxon>Metazoa</taxon>
        <taxon>Chordata</taxon>
        <taxon>Craniata</taxon>
        <taxon>Vertebrata</taxon>
        <taxon>Euteleostomi</taxon>
        <taxon>Lepidosauria</taxon>
        <taxon>Squamata</taxon>
        <taxon>Bifurcata</taxon>
        <taxon>Gekkota</taxon>
        <taxon>Sphaerodactylidae</taxon>
        <taxon>Sphaerodactylus</taxon>
    </lineage>
</organism>
<protein>
    <submittedName>
        <fullName evidence="1">Uncharacterized protein</fullName>
    </submittedName>
</protein>
<evidence type="ECO:0000313" key="2">
    <source>
        <dbReference type="Proteomes" id="UP000827872"/>
    </source>
</evidence>
<sequence length="296" mass="32413">MGAFAVFIVTLLLFGTAESVDDGFDLSDALAGPELPQGNKEKGRCPNDARDIIFVIDGSSSMRSSEFMHLKNFVTHTMKSFPNNTQFSLLQYSSRFQEHFDFKHFQRNPDPDHLLSQVKQLGGTTHTASAIRHATRDLLVPHRGARNTATKILVIVTDGLKTGDPLDYAEVVEAAERAGVVRFAVGVGLGFISTTAVQELNAMASRPATQHILHARHFTDLQDTARQLQEKICSRRGTVTGERGPAVPQPPIPPKSPGTCAPDPQVLRKLEQVLSDLDRIGAKLDTLANKKCGREH</sequence>
<proteinExistence type="predicted"/>
<name>A0ACB8EVI6_9SAUR</name>
<gene>
    <name evidence="1" type="ORF">K3G42_010869</name>
</gene>
<comment type="caution">
    <text evidence="1">The sequence shown here is derived from an EMBL/GenBank/DDBJ whole genome shotgun (WGS) entry which is preliminary data.</text>
</comment>
<evidence type="ECO:0000313" key="1">
    <source>
        <dbReference type="EMBL" id="KAH7996771.1"/>
    </source>
</evidence>
<reference evidence="1" key="1">
    <citation type="submission" date="2021-08" db="EMBL/GenBank/DDBJ databases">
        <title>The first chromosome-level gecko genome reveals the dynamic sex chromosomes of Neotropical dwarf geckos (Sphaerodactylidae: Sphaerodactylus).</title>
        <authorList>
            <person name="Pinto B.J."/>
            <person name="Keating S.E."/>
            <person name="Gamble T."/>
        </authorList>
    </citation>
    <scope>NUCLEOTIDE SEQUENCE</scope>
    <source>
        <strain evidence="1">TG3544</strain>
    </source>
</reference>
<accession>A0ACB8EVI6</accession>
<dbReference type="EMBL" id="CM037628">
    <property type="protein sequence ID" value="KAH7996771.1"/>
    <property type="molecule type" value="Genomic_DNA"/>
</dbReference>
<keyword evidence="2" id="KW-1185">Reference proteome</keyword>
<dbReference type="Proteomes" id="UP000827872">
    <property type="component" value="Linkage Group LG15"/>
</dbReference>